<feature type="domain" description="Hydantoinase A/oxoprolinase" evidence="1">
    <location>
        <begin position="192"/>
        <end position="362"/>
    </location>
</feature>
<organism evidence="3">
    <name type="scientific">marine metagenome</name>
    <dbReference type="NCBI Taxonomy" id="408172"/>
    <lineage>
        <taxon>unclassified sequences</taxon>
        <taxon>metagenomes</taxon>
        <taxon>ecological metagenomes</taxon>
    </lineage>
</organism>
<evidence type="ECO:0000259" key="1">
    <source>
        <dbReference type="Pfam" id="PF01968"/>
    </source>
</evidence>
<feature type="domain" description="Hydantoinase/oxoprolinase N-terminal" evidence="2">
    <location>
        <begin position="3"/>
        <end position="171"/>
    </location>
</feature>
<dbReference type="InterPro" id="IPR002821">
    <property type="entry name" value="Hydantoinase_A"/>
</dbReference>
<dbReference type="AlphaFoldDB" id="A0A381TI31"/>
<gene>
    <name evidence="3" type="ORF">METZ01_LOCUS68268</name>
</gene>
<evidence type="ECO:0008006" key="4">
    <source>
        <dbReference type="Google" id="ProtNLM"/>
    </source>
</evidence>
<dbReference type="EMBL" id="UINC01004584">
    <property type="protein sequence ID" value="SVA15414.1"/>
    <property type="molecule type" value="Genomic_DNA"/>
</dbReference>
<dbReference type="PANTHER" id="PTHR11365:SF10">
    <property type="entry name" value="HYDANTOINASE_OXOPROLINASE"/>
    <property type="match status" value="1"/>
</dbReference>
<evidence type="ECO:0000259" key="2">
    <source>
        <dbReference type="Pfam" id="PF05378"/>
    </source>
</evidence>
<dbReference type="PANTHER" id="PTHR11365">
    <property type="entry name" value="5-OXOPROLINASE RELATED"/>
    <property type="match status" value="1"/>
</dbReference>
<dbReference type="InterPro" id="IPR043129">
    <property type="entry name" value="ATPase_NBD"/>
</dbReference>
<dbReference type="SUPFAM" id="SSF53067">
    <property type="entry name" value="Actin-like ATPase domain"/>
    <property type="match status" value="1"/>
</dbReference>
<dbReference type="Pfam" id="PF05378">
    <property type="entry name" value="Hydant_A_N"/>
    <property type="match status" value="1"/>
</dbReference>
<sequence>MIRVGVDVGGTNTDAVVMKGQKFLGGAKRPTTQDILTGVENAIQAALGEAKTSSDSVDVLIIGTTHFVNALVQRTKLAQTGLIRMCLPSGSSILPFADWPESLVNGMKGSCKLVKGGYEMDGNEISSLDKDELIDAAKELSDLGCNQIAISSVFATVRGDMEDEALEVISKAMPELSITLSKSIGGMGLLERENAAIINASLKPLAGEVVDSFKLLQKSLKLSCPMFFTRNDGTLIEAAEVIELPVLTFACGPTNSMRGAAFLSGLQDALVVDVGGTTTDVGEVQDGFPRLAGTSVMVADVRTNFAMPDVISIGLGGGSIVSDNDPMSIGPISVGNELPQKAKVFGGDTLTATDLAVAAGRCKVGDTAPPSIASIDKLVEILDKMVSDQVARARTSNKAIPVIAVGGGSVMMPSEVDGLEVISPKHNDLANAVGAAIAQVSGQVSRVVLLNDDIDRDTAIKEVTEEATKIAVKRHADPKSISVLTVSDMPLSYLPGNNLLINVTVVGNLLMEEM</sequence>
<dbReference type="InterPro" id="IPR008040">
    <property type="entry name" value="Hydant_A_N"/>
</dbReference>
<dbReference type="Pfam" id="PF01968">
    <property type="entry name" value="Hydantoinase_A"/>
    <property type="match status" value="1"/>
</dbReference>
<dbReference type="GO" id="GO:0016787">
    <property type="term" value="F:hydrolase activity"/>
    <property type="evidence" value="ECO:0007669"/>
    <property type="project" value="InterPro"/>
</dbReference>
<reference evidence="3" key="1">
    <citation type="submission" date="2018-05" db="EMBL/GenBank/DDBJ databases">
        <authorList>
            <person name="Lanie J.A."/>
            <person name="Ng W.-L."/>
            <person name="Kazmierczak K.M."/>
            <person name="Andrzejewski T.M."/>
            <person name="Davidsen T.M."/>
            <person name="Wayne K.J."/>
            <person name="Tettelin H."/>
            <person name="Glass J.I."/>
            <person name="Rusch D."/>
            <person name="Podicherti R."/>
            <person name="Tsui H.-C.T."/>
            <person name="Winkler M.E."/>
        </authorList>
    </citation>
    <scope>NUCLEOTIDE SEQUENCE</scope>
</reference>
<evidence type="ECO:0000313" key="3">
    <source>
        <dbReference type="EMBL" id="SVA15414.1"/>
    </source>
</evidence>
<proteinExistence type="predicted"/>
<protein>
    <recommendedName>
        <fullName evidence="4">Hydantoinase/oxoprolinase N-terminal domain-containing protein</fullName>
    </recommendedName>
</protein>
<dbReference type="InterPro" id="IPR045079">
    <property type="entry name" value="Oxoprolinase-like"/>
</dbReference>
<name>A0A381TI31_9ZZZZ</name>
<accession>A0A381TI31</accession>